<sequence length="60" mass="6371">MVRKGPGPDLPYHLVMFHVKHARRVKGHTAGGRAGPEGTREGPFNLDDGPPAGGAVSREE</sequence>
<proteinExistence type="predicted"/>
<evidence type="ECO:0000256" key="1">
    <source>
        <dbReference type="SAM" id="MobiDB-lite"/>
    </source>
</evidence>
<feature type="region of interest" description="Disordered" evidence="1">
    <location>
        <begin position="25"/>
        <end position="60"/>
    </location>
</feature>
<dbReference type="Proteomes" id="UP001051844">
    <property type="component" value="Unassembled WGS sequence"/>
</dbReference>
<dbReference type="EMBL" id="BNDZ01000005">
    <property type="protein sequence ID" value="GHI46659.1"/>
    <property type="molecule type" value="Genomic_DNA"/>
</dbReference>
<gene>
    <name evidence="2" type="ORF">ScoT_28330</name>
</gene>
<comment type="caution">
    <text evidence="2">The sequence shown here is derived from an EMBL/GenBank/DDBJ whole genome shotgun (WGS) entry which is preliminary data.</text>
</comment>
<evidence type="ECO:0000313" key="3">
    <source>
        <dbReference type="Proteomes" id="UP001051844"/>
    </source>
</evidence>
<protein>
    <submittedName>
        <fullName evidence="2">Uncharacterized protein</fullName>
    </submittedName>
</protein>
<dbReference type="AlphaFoldDB" id="A0AA37BYK9"/>
<accession>A0AA37BYK9</accession>
<evidence type="ECO:0000313" key="2">
    <source>
        <dbReference type="EMBL" id="GHI46659.1"/>
    </source>
</evidence>
<reference evidence="2" key="1">
    <citation type="submission" date="2022-09" db="EMBL/GenBank/DDBJ databases">
        <title>Whole genome shotgun sequence of Streptomyces albidoflavus NBRC 12854.</title>
        <authorList>
            <person name="Komaki H."/>
            <person name="Tamura T."/>
        </authorList>
    </citation>
    <scope>NUCLEOTIDE SEQUENCE</scope>
    <source>
        <strain evidence="2">NBRC 12854</strain>
    </source>
</reference>
<name>A0AA37BYK9_9ACTN</name>
<organism evidence="2 3">
    <name type="scientific">Streptomyces albidoflavus</name>
    <dbReference type="NCBI Taxonomy" id="1886"/>
    <lineage>
        <taxon>Bacteria</taxon>
        <taxon>Bacillati</taxon>
        <taxon>Actinomycetota</taxon>
        <taxon>Actinomycetes</taxon>
        <taxon>Kitasatosporales</taxon>
        <taxon>Streptomycetaceae</taxon>
        <taxon>Streptomyces</taxon>
        <taxon>Streptomyces albidoflavus group</taxon>
    </lineage>
</organism>